<name>A0ACB9P3B2_9MYRT</name>
<dbReference type="EMBL" id="CM042886">
    <property type="protein sequence ID" value="KAI4342761.1"/>
    <property type="molecule type" value="Genomic_DNA"/>
</dbReference>
<evidence type="ECO:0000313" key="1">
    <source>
        <dbReference type="EMBL" id="KAI4342761.1"/>
    </source>
</evidence>
<proteinExistence type="predicted"/>
<organism evidence="1 2">
    <name type="scientific">Melastoma candidum</name>
    <dbReference type="NCBI Taxonomy" id="119954"/>
    <lineage>
        <taxon>Eukaryota</taxon>
        <taxon>Viridiplantae</taxon>
        <taxon>Streptophyta</taxon>
        <taxon>Embryophyta</taxon>
        <taxon>Tracheophyta</taxon>
        <taxon>Spermatophyta</taxon>
        <taxon>Magnoliopsida</taxon>
        <taxon>eudicotyledons</taxon>
        <taxon>Gunneridae</taxon>
        <taxon>Pentapetalae</taxon>
        <taxon>rosids</taxon>
        <taxon>malvids</taxon>
        <taxon>Myrtales</taxon>
        <taxon>Melastomataceae</taxon>
        <taxon>Melastomatoideae</taxon>
        <taxon>Melastomateae</taxon>
        <taxon>Melastoma</taxon>
    </lineage>
</organism>
<keyword evidence="2" id="KW-1185">Reference proteome</keyword>
<sequence length="514" mass="56615">MLRPFLLLVSFLALLSSAVSHPPLRATLIDCGATSPTPSPQGEWLPDADFVSSGTPLTLPINYADPTLNTLRTFPLHDGRKFCYEVPVFRGARYMVRTTYFYGGIGGDGSTPPVFKQIVDGTVWSLVNTTADYARNMATYYEGYFLATGKTMSVCLGVDEFTDSDPFISALELVVLGDSVYNTTDFEQYGLSLVERSSFGYTGPTIRYPDDPYDRFWEPYARSGVPQTSMKNVTVSGFWNLPPLKVFEQELIVPVLEQMDLQWPTGILDGQSQDYYIALYFADDQDSIATPRILNITVNSVPYYSNLTISSAGVTVFASEWPLTGQTKLKLAPAPGSQLGPLLNAGEVLERLQIKRKTHTRDVIALEKIKSSLRSYPSDWSGDPCMPDNYPWTGVSCSYGRRYRVTALNLTNMGISGSLSPNFANLTALTSIVLDGNKLSGYIPDLSSLRNLELLHLNDNQLSGPIPSSLGSINSLRELYLQNNDFTGEVPKSLERPGLDLKTYGNKLSSTPSS</sequence>
<gene>
    <name evidence="1" type="ORF">MLD38_027345</name>
</gene>
<comment type="caution">
    <text evidence="1">The sequence shown here is derived from an EMBL/GenBank/DDBJ whole genome shotgun (WGS) entry which is preliminary data.</text>
</comment>
<accession>A0ACB9P3B2</accession>
<evidence type="ECO:0000313" key="2">
    <source>
        <dbReference type="Proteomes" id="UP001057402"/>
    </source>
</evidence>
<reference evidence="2" key="1">
    <citation type="journal article" date="2023" name="Front. Plant Sci.">
        <title>Chromosomal-level genome assembly of Melastoma candidum provides insights into trichome evolution.</title>
        <authorList>
            <person name="Zhong Y."/>
            <person name="Wu W."/>
            <person name="Sun C."/>
            <person name="Zou P."/>
            <person name="Liu Y."/>
            <person name="Dai S."/>
            <person name="Zhou R."/>
        </authorList>
    </citation>
    <scope>NUCLEOTIDE SEQUENCE [LARGE SCALE GENOMIC DNA]</scope>
</reference>
<protein>
    <submittedName>
        <fullName evidence="1">Uncharacterized protein</fullName>
    </submittedName>
</protein>
<dbReference type="Proteomes" id="UP001057402">
    <property type="component" value="Chromosome 7"/>
</dbReference>